<evidence type="ECO:0000256" key="1">
    <source>
        <dbReference type="SAM" id="Phobius"/>
    </source>
</evidence>
<reference evidence="2" key="1">
    <citation type="journal article" date="2020" name="mSystems">
        <title>Genome- and Community-Level Interaction Insights into Carbon Utilization and Element Cycling Functions of Hydrothermarchaeota in Hydrothermal Sediment.</title>
        <authorList>
            <person name="Zhou Z."/>
            <person name="Liu Y."/>
            <person name="Xu W."/>
            <person name="Pan J."/>
            <person name="Luo Z.H."/>
            <person name="Li M."/>
        </authorList>
    </citation>
    <scope>NUCLEOTIDE SEQUENCE [LARGE SCALE GENOMIC DNA]</scope>
    <source>
        <strain evidence="2">HyVt-538</strain>
    </source>
</reference>
<evidence type="ECO:0000313" key="2">
    <source>
        <dbReference type="EMBL" id="HHI88682.1"/>
    </source>
</evidence>
<accession>A0A7V5NWQ5</accession>
<dbReference type="AlphaFoldDB" id="A0A7V5NWQ5"/>
<sequence length="109" mass="12171">MTDSSKSKPTLSPREIVERAEAHPAAVPFLWLGSEKVRRGFIVVPLVGTILFSLLGLIYPLHHKAPWDFFASYAVIGFVSYSFVVLSAWPLFKLLGRPENYYGEGDGDE</sequence>
<name>A0A7V5NWQ5_9PROT</name>
<protein>
    <submittedName>
        <fullName evidence="2">Uncharacterized protein</fullName>
    </submittedName>
</protein>
<keyword evidence="1" id="KW-1133">Transmembrane helix</keyword>
<keyword evidence="1" id="KW-0472">Membrane</keyword>
<dbReference type="EMBL" id="DROP01000128">
    <property type="protein sequence ID" value="HHI88682.1"/>
    <property type="molecule type" value="Genomic_DNA"/>
</dbReference>
<feature type="transmembrane region" description="Helical" evidence="1">
    <location>
        <begin position="71"/>
        <end position="92"/>
    </location>
</feature>
<comment type="caution">
    <text evidence="2">The sequence shown here is derived from an EMBL/GenBank/DDBJ whole genome shotgun (WGS) entry which is preliminary data.</text>
</comment>
<feature type="transmembrane region" description="Helical" evidence="1">
    <location>
        <begin position="40"/>
        <end position="59"/>
    </location>
</feature>
<proteinExistence type="predicted"/>
<gene>
    <name evidence="2" type="ORF">ENK01_01900</name>
</gene>
<keyword evidence="1" id="KW-0812">Transmembrane</keyword>
<dbReference type="Proteomes" id="UP000885806">
    <property type="component" value="Unassembled WGS sequence"/>
</dbReference>
<organism evidence="2">
    <name type="scientific">Hellea balneolensis</name>
    <dbReference type="NCBI Taxonomy" id="287478"/>
    <lineage>
        <taxon>Bacteria</taxon>
        <taxon>Pseudomonadati</taxon>
        <taxon>Pseudomonadota</taxon>
        <taxon>Alphaproteobacteria</taxon>
        <taxon>Maricaulales</taxon>
        <taxon>Robiginitomaculaceae</taxon>
        <taxon>Hellea</taxon>
    </lineage>
</organism>